<proteinExistence type="predicted"/>
<reference evidence="2" key="2">
    <citation type="submission" date="2023-01" db="EMBL/GenBank/DDBJ databases">
        <title>Draft genome sequence of Paraferrimonas sedimenticola strain NBRC 101628.</title>
        <authorList>
            <person name="Sun Q."/>
            <person name="Mori K."/>
        </authorList>
    </citation>
    <scope>NUCLEOTIDE SEQUENCE</scope>
    <source>
        <strain evidence="2">NBRC 101628</strain>
    </source>
</reference>
<comment type="caution">
    <text evidence="2">The sequence shown here is derived from an EMBL/GenBank/DDBJ whole genome shotgun (WGS) entry which is preliminary data.</text>
</comment>
<dbReference type="InterPro" id="IPR005135">
    <property type="entry name" value="Endo/exonuclease/phosphatase"/>
</dbReference>
<dbReference type="PANTHER" id="PTHR43250:SF2">
    <property type="entry name" value="EXODEOXYRIBONUCLEASE III"/>
    <property type="match status" value="1"/>
</dbReference>
<dbReference type="Proteomes" id="UP001161422">
    <property type="component" value="Unassembled WGS sequence"/>
</dbReference>
<gene>
    <name evidence="2" type="ORF">GCM10007895_32270</name>
</gene>
<dbReference type="InterPro" id="IPR036691">
    <property type="entry name" value="Endo/exonu/phosph_ase_sf"/>
</dbReference>
<accession>A0AA37RYQ4</accession>
<dbReference type="GO" id="GO:0008311">
    <property type="term" value="F:double-stranded DNA 3'-5' DNA exonuclease activity"/>
    <property type="evidence" value="ECO:0007669"/>
    <property type="project" value="InterPro"/>
</dbReference>
<evidence type="ECO:0000313" key="2">
    <source>
        <dbReference type="EMBL" id="GLP97920.1"/>
    </source>
</evidence>
<dbReference type="InterPro" id="IPR037493">
    <property type="entry name" value="ExoIII-like"/>
</dbReference>
<keyword evidence="2" id="KW-0540">Nuclease</keyword>
<protein>
    <submittedName>
        <fullName evidence="2">Endonuclease</fullName>
    </submittedName>
</protein>
<dbReference type="AlphaFoldDB" id="A0AA37RYQ4"/>
<dbReference type="PANTHER" id="PTHR43250">
    <property type="entry name" value="EXODEOXYRIBONUCLEASE III"/>
    <property type="match status" value="1"/>
</dbReference>
<organism evidence="2 3">
    <name type="scientific">Paraferrimonas sedimenticola</name>
    <dbReference type="NCBI Taxonomy" id="375674"/>
    <lineage>
        <taxon>Bacteria</taxon>
        <taxon>Pseudomonadati</taxon>
        <taxon>Pseudomonadota</taxon>
        <taxon>Gammaproteobacteria</taxon>
        <taxon>Alteromonadales</taxon>
        <taxon>Ferrimonadaceae</taxon>
        <taxon>Paraferrimonas</taxon>
    </lineage>
</organism>
<reference evidence="2" key="1">
    <citation type="journal article" date="2014" name="Int. J. Syst. Evol. Microbiol.">
        <title>Complete genome sequence of Corynebacterium casei LMG S-19264T (=DSM 44701T), isolated from a smear-ripened cheese.</title>
        <authorList>
            <consortium name="US DOE Joint Genome Institute (JGI-PGF)"/>
            <person name="Walter F."/>
            <person name="Albersmeier A."/>
            <person name="Kalinowski J."/>
            <person name="Ruckert C."/>
        </authorList>
    </citation>
    <scope>NUCLEOTIDE SEQUENCE</scope>
    <source>
        <strain evidence="2">NBRC 101628</strain>
    </source>
</reference>
<dbReference type="GO" id="GO:0006281">
    <property type="term" value="P:DNA repair"/>
    <property type="evidence" value="ECO:0007669"/>
    <property type="project" value="InterPro"/>
</dbReference>
<dbReference type="RefSeq" id="WP_095506842.1">
    <property type="nucleotide sequence ID" value="NZ_BSNC01000012.1"/>
</dbReference>
<dbReference type="EMBL" id="BSNC01000012">
    <property type="protein sequence ID" value="GLP97920.1"/>
    <property type="molecule type" value="Genomic_DNA"/>
</dbReference>
<sequence length="231" mass="26562">MRIVTQNLWHGGRSRVEALLEYLYDLHPDVLVLTEFRADTRAGDSITTSLNQRNYYTAHSDDSKTNGVLIASKAPISLVESGFQKVIVDLDGYYLRVFGVYLPNQPSKEKDDYWRDVINFASNNLHRRTLLVGDFNSCLPVDCESKSKFYDHEVRRLLETGFIDLWQEHQGRGSRHTWWYRGTTGFRLDYVYASPAIKGTVSIEHLDCTRGEQKLSDHSTLLADLETKPKV</sequence>
<keyword evidence="2" id="KW-0378">Hydrolase</keyword>
<feature type="domain" description="Endonuclease/exonuclease/phosphatase" evidence="1">
    <location>
        <begin position="5"/>
        <end position="218"/>
    </location>
</feature>
<evidence type="ECO:0000313" key="3">
    <source>
        <dbReference type="Proteomes" id="UP001161422"/>
    </source>
</evidence>
<keyword evidence="2" id="KW-0255">Endonuclease</keyword>
<keyword evidence="3" id="KW-1185">Reference proteome</keyword>
<dbReference type="Gene3D" id="3.60.10.10">
    <property type="entry name" value="Endonuclease/exonuclease/phosphatase"/>
    <property type="match status" value="1"/>
</dbReference>
<dbReference type="SUPFAM" id="SSF56219">
    <property type="entry name" value="DNase I-like"/>
    <property type="match status" value="1"/>
</dbReference>
<dbReference type="Pfam" id="PF03372">
    <property type="entry name" value="Exo_endo_phos"/>
    <property type="match status" value="1"/>
</dbReference>
<evidence type="ECO:0000259" key="1">
    <source>
        <dbReference type="Pfam" id="PF03372"/>
    </source>
</evidence>
<name>A0AA37RYQ4_9GAMM</name>
<dbReference type="GO" id="GO:0004519">
    <property type="term" value="F:endonuclease activity"/>
    <property type="evidence" value="ECO:0007669"/>
    <property type="project" value="UniProtKB-KW"/>
</dbReference>